<comment type="caution">
    <text evidence="4">The sequence shown here is derived from an EMBL/GenBank/DDBJ whole genome shotgun (WGS) entry which is preliminary data.</text>
</comment>
<keyword evidence="2" id="KW-0472">Membrane</keyword>
<feature type="domain" description="Septum formation-related" evidence="3">
    <location>
        <begin position="100"/>
        <end position="181"/>
    </location>
</feature>
<gene>
    <name evidence="4" type="ORF">Acy02nite_57870</name>
</gene>
<dbReference type="EMBL" id="BOMH01000041">
    <property type="protein sequence ID" value="GID67906.1"/>
    <property type="molecule type" value="Genomic_DNA"/>
</dbReference>
<keyword evidence="5" id="KW-1185">Reference proteome</keyword>
<feature type="transmembrane region" description="Helical" evidence="2">
    <location>
        <begin position="53"/>
        <end position="73"/>
    </location>
</feature>
<accession>A0A919IMS1</accession>
<keyword evidence="2" id="KW-1133">Transmembrane helix</keyword>
<dbReference type="Proteomes" id="UP000619479">
    <property type="component" value="Unassembled WGS sequence"/>
</dbReference>
<protein>
    <recommendedName>
        <fullName evidence="3">Septum formation-related domain-containing protein</fullName>
    </recommendedName>
</protein>
<sequence>MTAVNEQHGVPAPPSPGVPAQQAHPDAQFGQPWPDSAPREPIRSLRAPRTAWGTFKMLFGAAIVLAFVGGVVYTHVIDPDRDDAGNVRGDRTISFDDVRTGDCANLNRFIGLDSDMAATPCTSAHNAEVIGIYTMPKGDWPGEEAVGETAKTECSRRLQAYTGTPADDLETVYATPTSATWSRDRDIVCFAYRSGGGLTASVRR</sequence>
<reference evidence="4" key="1">
    <citation type="submission" date="2021-01" db="EMBL/GenBank/DDBJ databases">
        <title>Whole genome shotgun sequence of Actinoplanes cyaneus NBRC 14990.</title>
        <authorList>
            <person name="Komaki H."/>
            <person name="Tamura T."/>
        </authorList>
    </citation>
    <scope>NUCLEOTIDE SEQUENCE</scope>
    <source>
        <strain evidence="4">NBRC 14990</strain>
    </source>
</reference>
<keyword evidence="2" id="KW-0812">Transmembrane</keyword>
<evidence type="ECO:0000313" key="5">
    <source>
        <dbReference type="Proteomes" id="UP000619479"/>
    </source>
</evidence>
<dbReference type="AlphaFoldDB" id="A0A919IMS1"/>
<dbReference type="Pfam" id="PF13845">
    <property type="entry name" value="Septum_form"/>
    <property type="match status" value="1"/>
</dbReference>
<dbReference type="InterPro" id="IPR026004">
    <property type="entry name" value="Septum_form"/>
</dbReference>
<evidence type="ECO:0000256" key="2">
    <source>
        <dbReference type="SAM" id="Phobius"/>
    </source>
</evidence>
<feature type="region of interest" description="Disordered" evidence="1">
    <location>
        <begin position="1"/>
        <end position="41"/>
    </location>
</feature>
<evidence type="ECO:0000313" key="4">
    <source>
        <dbReference type="EMBL" id="GID67906.1"/>
    </source>
</evidence>
<name>A0A919IMS1_9ACTN</name>
<proteinExistence type="predicted"/>
<evidence type="ECO:0000259" key="3">
    <source>
        <dbReference type="Pfam" id="PF13845"/>
    </source>
</evidence>
<evidence type="ECO:0000256" key="1">
    <source>
        <dbReference type="SAM" id="MobiDB-lite"/>
    </source>
</evidence>
<organism evidence="4 5">
    <name type="scientific">Actinoplanes cyaneus</name>
    <dbReference type="NCBI Taxonomy" id="52696"/>
    <lineage>
        <taxon>Bacteria</taxon>
        <taxon>Bacillati</taxon>
        <taxon>Actinomycetota</taxon>
        <taxon>Actinomycetes</taxon>
        <taxon>Micromonosporales</taxon>
        <taxon>Micromonosporaceae</taxon>
        <taxon>Actinoplanes</taxon>
    </lineage>
</organism>